<comment type="caution">
    <text evidence="2">The sequence shown here is derived from an EMBL/GenBank/DDBJ whole genome shotgun (WGS) entry which is preliminary data.</text>
</comment>
<name>A0AAN6WKN8_9PEZI</name>
<feature type="transmembrane region" description="Helical" evidence="1">
    <location>
        <begin position="47"/>
        <end position="65"/>
    </location>
</feature>
<keyword evidence="3" id="KW-1185">Reference proteome</keyword>
<accession>A0AAN6WKN8</accession>
<evidence type="ECO:0000313" key="2">
    <source>
        <dbReference type="EMBL" id="KAK4183799.1"/>
    </source>
</evidence>
<reference evidence="2" key="1">
    <citation type="journal article" date="2023" name="Mol. Phylogenet. Evol.">
        <title>Genome-scale phylogeny and comparative genomics of the fungal order Sordariales.</title>
        <authorList>
            <person name="Hensen N."/>
            <person name="Bonometti L."/>
            <person name="Westerberg I."/>
            <person name="Brannstrom I.O."/>
            <person name="Guillou S."/>
            <person name="Cros-Aarteil S."/>
            <person name="Calhoun S."/>
            <person name="Haridas S."/>
            <person name="Kuo A."/>
            <person name="Mondo S."/>
            <person name="Pangilinan J."/>
            <person name="Riley R."/>
            <person name="LaButti K."/>
            <person name="Andreopoulos B."/>
            <person name="Lipzen A."/>
            <person name="Chen C."/>
            <person name="Yan M."/>
            <person name="Daum C."/>
            <person name="Ng V."/>
            <person name="Clum A."/>
            <person name="Steindorff A."/>
            <person name="Ohm R.A."/>
            <person name="Martin F."/>
            <person name="Silar P."/>
            <person name="Natvig D.O."/>
            <person name="Lalanne C."/>
            <person name="Gautier V."/>
            <person name="Ament-Velasquez S.L."/>
            <person name="Kruys A."/>
            <person name="Hutchinson M.I."/>
            <person name="Powell A.J."/>
            <person name="Barry K."/>
            <person name="Miller A.N."/>
            <person name="Grigoriev I.V."/>
            <person name="Debuchy R."/>
            <person name="Gladieux P."/>
            <person name="Hiltunen Thoren M."/>
            <person name="Johannesson H."/>
        </authorList>
    </citation>
    <scope>NUCLEOTIDE SEQUENCE</scope>
    <source>
        <strain evidence="2">PSN309</strain>
    </source>
</reference>
<reference evidence="2" key="2">
    <citation type="submission" date="2023-05" db="EMBL/GenBank/DDBJ databases">
        <authorList>
            <consortium name="Lawrence Berkeley National Laboratory"/>
            <person name="Steindorff A."/>
            <person name="Hensen N."/>
            <person name="Bonometti L."/>
            <person name="Westerberg I."/>
            <person name="Brannstrom I.O."/>
            <person name="Guillou S."/>
            <person name="Cros-Aarteil S."/>
            <person name="Calhoun S."/>
            <person name="Haridas S."/>
            <person name="Kuo A."/>
            <person name="Mondo S."/>
            <person name="Pangilinan J."/>
            <person name="Riley R."/>
            <person name="Labutti K."/>
            <person name="Andreopoulos B."/>
            <person name="Lipzen A."/>
            <person name="Chen C."/>
            <person name="Yanf M."/>
            <person name="Daum C."/>
            <person name="Ng V."/>
            <person name="Clum A."/>
            <person name="Ohm R."/>
            <person name="Martin F."/>
            <person name="Silar P."/>
            <person name="Natvig D."/>
            <person name="Lalanne C."/>
            <person name="Gautier V."/>
            <person name="Ament-Velasquez S.L."/>
            <person name="Kruys A."/>
            <person name="Hutchinson M.I."/>
            <person name="Powell A.J."/>
            <person name="Barry K."/>
            <person name="Miller A.N."/>
            <person name="Grigoriev I.V."/>
            <person name="Debuchy R."/>
            <person name="Gladieux P."/>
            <person name="Thoren M.H."/>
            <person name="Johannesson H."/>
        </authorList>
    </citation>
    <scope>NUCLEOTIDE SEQUENCE</scope>
    <source>
        <strain evidence="2">PSN309</strain>
    </source>
</reference>
<evidence type="ECO:0000313" key="3">
    <source>
        <dbReference type="Proteomes" id="UP001302126"/>
    </source>
</evidence>
<keyword evidence="1" id="KW-0812">Transmembrane</keyword>
<sequence length="137" mass="14842">MICTPVLSRSCLRALERGGCRWKSDRLSFFSLFIVIMGSAHDMKKASLCYVCDAFACVFVYAYAYSINRSGPVCANVINFLLSEFLALGVLPISNVAIFPNVIALASFSCVNQLFGSGRSPAHCHLTKTDGCVILSA</sequence>
<keyword evidence="1" id="KW-0472">Membrane</keyword>
<dbReference type="EMBL" id="MU864523">
    <property type="protein sequence ID" value="KAK4183799.1"/>
    <property type="molecule type" value="Genomic_DNA"/>
</dbReference>
<dbReference type="Proteomes" id="UP001302126">
    <property type="component" value="Unassembled WGS sequence"/>
</dbReference>
<gene>
    <name evidence="2" type="ORF">QBC35DRAFT_83957</name>
</gene>
<feature type="transmembrane region" description="Helical" evidence="1">
    <location>
        <begin position="85"/>
        <end position="111"/>
    </location>
</feature>
<proteinExistence type="predicted"/>
<protein>
    <submittedName>
        <fullName evidence="2">Uncharacterized protein</fullName>
    </submittedName>
</protein>
<evidence type="ECO:0000256" key="1">
    <source>
        <dbReference type="SAM" id="Phobius"/>
    </source>
</evidence>
<keyword evidence="1" id="KW-1133">Transmembrane helix</keyword>
<dbReference type="AlphaFoldDB" id="A0AAN6WKN8"/>
<organism evidence="2 3">
    <name type="scientific">Podospora australis</name>
    <dbReference type="NCBI Taxonomy" id="1536484"/>
    <lineage>
        <taxon>Eukaryota</taxon>
        <taxon>Fungi</taxon>
        <taxon>Dikarya</taxon>
        <taxon>Ascomycota</taxon>
        <taxon>Pezizomycotina</taxon>
        <taxon>Sordariomycetes</taxon>
        <taxon>Sordariomycetidae</taxon>
        <taxon>Sordariales</taxon>
        <taxon>Podosporaceae</taxon>
        <taxon>Podospora</taxon>
    </lineage>
</organism>